<dbReference type="Gene3D" id="3.20.20.30">
    <property type="entry name" value="Luciferase-like domain"/>
    <property type="match status" value="1"/>
</dbReference>
<dbReference type="InterPro" id="IPR011251">
    <property type="entry name" value="Luciferase-like_dom"/>
</dbReference>
<dbReference type="PIRSF" id="PIRSF000337">
    <property type="entry name" value="NTA_MOA"/>
    <property type="match status" value="1"/>
</dbReference>
<name>A0ABT5ZL50_9ACTN</name>
<dbReference type="InterPro" id="IPR036661">
    <property type="entry name" value="Luciferase-like_sf"/>
</dbReference>
<feature type="domain" description="Luciferase-like" evidence="6">
    <location>
        <begin position="19"/>
        <end position="274"/>
    </location>
</feature>
<evidence type="ECO:0000256" key="4">
    <source>
        <dbReference type="ARBA" id="ARBA00023033"/>
    </source>
</evidence>
<dbReference type="InterPro" id="IPR016215">
    <property type="entry name" value="NTA_MOA"/>
</dbReference>
<keyword evidence="1" id="KW-0285">Flavoprotein</keyword>
<reference evidence="7 8" key="1">
    <citation type="submission" date="2023-03" db="EMBL/GenBank/DDBJ databases">
        <title>Draft genome sequence of Streptomyces sp. RB6PN23 isolated from peat swamp forest in Thailand.</title>
        <authorList>
            <person name="Klaysubun C."/>
            <person name="Duangmal K."/>
        </authorList>
    </citation>
    <scope>NUCLEOTIDE SEQUENCE [LARGE SCALE GENOMIC DNA]</scope>
    <source>
        <strain evidence="7 8">RB6PN23</strain>
    </source>
</reference>
<dbReference type="Pfam" id="PF00296">
    <property type="entry name" value="Bac_luciferase"/>
    <property type="match status" value="1"/>
</dbReference>
<comment type="caution">
    <text evidence="7">The sequence shown here is derived from an EMBL/GenBank/DDBJ whole genome shotgun (WGS) entry which is preliminary data.</text>
</comment>
<keyword evidence="2" id="KW-0288">FMN</keyword>
<organism evidence="7 8">
    <name type="scientific">Streptomyces silvisoli</name>
    <dbReference type="NCBI Taxonomy" id="3034235"/>
    <lineage>
        <taxon>Bacteria</taxon>
        <taxon>Bacillati</taxon>
        <taxon>Actinomycetota</taxon>
        <taxon>Actinomycetes</taxon>
        <taxon>Kitasatosporales</taxon>
        <taxon>Streptomycetaceae</taxon>
        <taxon>Streptomyces</taxon>
    </lineage>
</organism>
<comment type="similarity">
    <text evidence="5">Belongs to the NtaA/SnaA/DszA monooxygenase family.</text>
</comment>
<evidence type="ECO:0000313" key="7">
    <source>
        <dbReference type="EMBL" id="MDF3290426.1"/>
    </source>
</evidence>
<evidence type="ECO:0000256" key="2">
    <source>
        <dbReference type="ARBA" id="ARBA00022643"/>
    </source>
</evidence>
<proteinExistence type="inferred from homology"/>
<evidence type="ECO:0000256" key="3">
    <source>
        <dbReference type="ARBA" id="ARBA00023002"/>
    </source>
</evidence>
<dbReference type="RefSeq" id="WP_276093840.1">
    <property type="nucleotide sequence ID" value="NZ_JARJBC010000007.1"/>
</dbReference>
<sequence>MPAPTRPLHLAAAIDAPDQYQAAYYVELARLAERGSLDFVTLDDSLAPPAPGTGRLDALTVLSRVAPRTQRVGLVPTVTTTHTEPFHVSAGLATLDWVSRGRAGWTVRVSATEAEAGHVGRRPVAPPVALWREADEVADAVARLWDSWEDDAEIRDVATGRFVDRDKLHYVDFVGEHFSVRGPSIVPRPPQGRPVIAVDATDEAVHAFAARHADVIYIRTEDPDTARIVRRAIRQLAAGAGRDPDRLTVLASIQVQLIDPADAVRLAERIADWFRDGAADGFHIRPTAPLRDLGRLVDATVPLLQQRCLFRRFYPGDTLRDHLGLRRPSNRYARPQEASR</sequence>
<protein>
    <submittedName>
        <fullName evidence="7">LLM class flavin-dependent oxidoreductase</fullName>
    </submittedName>
</protein>
<evidence type="ECO:0000256" key="5">
    <source>
        <dbReference type="ARBA" id="ARBA00033748"/>
    </source>
</evidence>
<dbReference type="EMBL" id="JARJBC010000007">
    <property type="protein sequence ID" value="MDF3290426.1"/>
    <property type="molecule type" value="Genomic_DNA"/>
</dbReference>
<evidence type="ECO:0000259" key="6">
    <source>
        <dbReference type="Pfam" id="PF00296"/>
    </source>
</evidence>
<keyword evidence="3" id="KW-0560">Oxidoreductase</keyword>
<keyword evidence="4" id="KW-0503">Monooxygenase</keyword>
<dbReference type="Proteomes" id="UP001216579">
    <property type="component" value="Unassembled WGS sequence"/>
</dbReference>
<dbReference type="InterPro" id="IPR051260">
    <property type="entry name" value="Diverse_substr_monoxygenases"/>
</dbReference>
<dbReference type="SUPFAM" id="SSF51679">
    <property type="entry name" value="Bacterial luciferase-like"/>
    <property type="match status" value="1"/>
</dbReference>
<evidence type="ECO:0000256" key="1">
    <source>
        <dbReference type="ARBA" id="ARBA00022630"/>
    </source>
</evidence>
<accession>A0ABT5ZL50</accession>
<dbReference type="PANTHER" id="PTHR30011:SF16">
    <property type="entry name" value="C2H2 FINGER DOMAIN TRANSCRIPTION FACTOR (EUROFUNG)-RELATED"/>
    <property type="match status" value="1"/>
</dbReference>
<keyword evidence="8" id="KW-1185">Reference proteome</keyword>
<evidence type="ECO:0000313" key="8">
    <source>
        <dbReference type="Proteomes" id="UP001216579"/>
    </source>
</evidence>
<dbReference type="PANTHER" id="PTHR30011">
    <property type="entry name" value="ALKANESULFONATE MONOOXYGENASE-RELATED"/>
    <property type="match status" value="1"/>
</dbReference>
<gene>
    <name evidence="7" type="ORF">P3G67_14460</name>
</gene>